<keyword evidence="4" id="KW-1185">Reference proteome</keyword>
<dbReference type="InterPro" id="IPR007899">
    <property type="entry name" value="CHAD_dom"/>
</dbReference>
<protein>
    <submittedName>
        <fullName evidence="3">CHAD domain-containing protein</fullName>
    </submittedName>
</protein>
<accession>A0A975Y214</accession>
<evidence type="ECO:0000313" key="4">
    <source>
        <dbReference type="Proteomes" id="UP000683575"/>
    </source>
</evidence>
<evidence type="ECO:0000259" key="2">
    <source>
        <dbReference type="Pfam" id="PF05235"/>
    </source>
</evidence>
<feature type="region of interest" description="Disordered" evidence="1">
    <location>
        <begin position="1"/>
        <end position="40"/>
    </location>
</feature>
<evidence type="ECO:0000313" key="3">
    <source>
        <dbReference type="EMBL" id="QWZ10086.1"/>
    </source>
</evidence>
<gene>
    <name evidence="3" type="ORF">KRR39_10315</name>
</gene>
<dbReference type="Proteomes" id="UP000683575">
    <property type="component" value="Chromosome"/>
</dbReference>
<sequence length="164" mass="18689">MRELRGTAAAVSESRDAESVRSRIDALLQDEGPDRDGSRTRTRVAVHLQDHYRASMHASLAYLDSPEYDAFVRRMERFTDLPPWTDAADHRADEEQTVLVEHEDCLLTQRVLFEAGEQAFLDGGDEPLLWRLQGREASTPAALRAEIARRATTVGRPSHHRWLR</sequence>
<organism evidence="3 4">
    <name type="scientific">Nocardioides panacis</name>
    <dbReference type="NCBI Taxonomy" id="2849501"/>
    <lineage>
        <taxon>Bacteria</taxon>
        <taxon>Bacillati</taxon>
        <taxon>Actinomycetota</taxon>
        <taxon>Actinomycetes</taxon>
        <taxon>Propionibacteriales</taxon>
        <taxon>Nocardioidaceae</taxon>
        <taxon>Nocardioides</taxon>
    </lineage>
</organism>
<dbReference type="AlphaFoldDB" id="A0A975Y214"/>
<name>A0A975Y214_9ACTN</name>
<evidence type="ECO:0000256" key="1">
    <source>
        <dbReference type="SAM" id="MobiDB-lite"/>
    </source>
</evidence>
<dbReference type="KEGG" id="nps:KRR39_10315"/>
<reference evidence="3" key="1">
    <citation type="submission" date="2021-06" db="EMBL/GenBank/DDBJ databases">
        <title>Complete genome sequence of Nocardioides sp. G188.</title>
        <authorList>
            <person name="Im W.-T."/>
        </authorList>
    </citation>
    <scope>NUCLEOTIDE SEQUENCE</scope>
    <source>
        <strain evidence="3">G188</strain>
    </source>
</reference>
<dbReference type="EMBL" id="CP077062">
    <property type="protein sequence ID" value="QWZ10086.1"/>
    <property type="molecule type" value="Genomic_DNA"/>
</dbReference>
<dbReference type="Pfam" id="PF05235">
    <property type="entry name" value="CHAD"/>
    <property type="match status" value="1"/>
</dbReference>
<proteinExistence type="predicted"/>
<feature type="compositionally biased region" description="Basic and acidic residues" evidence="1">
    <location>
        <begin position="13"/>
        <end position="24"/>
    </location>
</feature>
<feature type="domain" description="CHAD" evidence="2">
    <location>
        <begin position="2"/>
        <end position="93"/>
    </location>
</feature>